<evidence type="ECO:0000256" key="4">
    <source>
        <dbReference type="ARBA" id="ARBA00007573"/>
    </source>
</evidence>
<dbReference type="PANTHER" id="PTHR12896">
    <property type="entry name" value="PAX6 NEIGHBOR PROTEIN PAXNEB"/>
    <property type="match status" value="1"/>
</dbReference>
<dbReference type="CTD" id="26610"/>
<evidence type="ECO:0000256" key="2">
    <source>
        <dbReference type="ARBA" id="ARBA00004496"/>
    </source>
</evidence>
<sequence length="384" mass="42334">MSSNISTTSEKKSSFKPKGNRAQTICLPGTCASLHSSQLLVSSGIPSLDGILGGGIPVGSLLLLEEDESNVYAQYFMKCFLAEGVTSGHEVMVASVDSDPVKLISSLPSPVPNKEDSREENDESESMKIAWRYQNLNQVTSCDNSRSFGHHYDLKSTMSADLLDNCEKFYWDGKEKHPNSNATALPLYRNLFSCLHSLLSARKLFTSTPNDKPNIMRIGIFSLASCEWGDDLCHSLGSDSTNPVWSEVTSFFALLRALARQSYTVAFVSVPSYLFVDSALLGRLSYHADYVIGLESFQGTDKEVNPLFKEYHGLLHINKISAGNSLVAPFVDTHDWVFRLKRKKLSIEKLHLPPDLSETVSRSATDPVKNTVSCSGSLPNKLDF</sequence>
<evidence type="ECO:0000256" key="9">
    <source>
        <dbReference type="SAM" id="MobiDB-lite"/>
    </source>
</evidence>
<keyword evidence="8" id="KW-0539">Nucleus</keyword>
<dbReference type="CDD" id="cd19494">
    <property type="entry name" value="Elp4"/>
    <property type="match status" value="1"/>
</dbReference>
<dbReference type="UniPathway" id="UPA00988"/>
<evidence type="ECO:0000256" key="7">
    <source>
        <dbReference type="ARBA" id="ARBA00022694"/>
    </source>
</evidence>
<feature type="region of interest" description="Disordered" evidence="9">
    <location>
        <begin position="1"/>
        <end position="20"/>
    </location>
</feature>
<reference evidence="12" key="4">
    <citation type="submission" date="2025-04" db="UniProtKB">
        <authorList>
            <consortium name="RefSeq"/>
        </authorList>
    </citation>
    <scope>IDENTIFICATION</scope>
    <source>
        <tissue evidence="12">Whole organism</tissue>
    </source>
</reference>
<evidence type="ECO:0000313" key="12">
    <source>
        <dbReference type="RefSeq" id="XP_018008361.1"/>
    </source>
</evidence>
<keyword evidence="11" id="KW-1185">Reference proteome</keyword>
<evidence type="ECO:0000256" key="3">
    <source>
        <dbReference type="ARBA" id="ARBA00005043"/>
    </source>
</evidence>
<dbReference type="Pfam" id="PF05625">
    <property type="entry name" value="PAXNEB"/>
    <property type="match status" value="1"/>
</dbReference>
<dbReference type="OrthoDB" id="289162at2759"/>
<reference evidence="10" key="2">
    <citation type="journal article" date="2018" name="Environ. Sci. Technol.">
        <title>The Toxicogenome of Hyalella azteca: A Model for Sediment Ecotoxicology and Evolutionary Toxicology.</title>
        <authorList>
            <person name="Poynton H.C."/>
            <person name="Hasenbein S."/>
            <person name="Benoit J.B."/>
            <person name="Sepulveda M.S."/>
            <person name="Poelchau M.F."/>
            <person name="Hughes D.S.T."/>
            <person name="Murali S.C."/>
            <person name="Chen S."/>
            <person name="Glastad K.M."/>
            <person name="Goodisman M.A.D."/>
            <person name="Werren J.H."/>
            <person name="Vineis J.H."/>
            <person name="Bowen J.L."/>
            <person name="Friedrich M."/>
            <person name="Jones J."/>
            <person name="Robertson H.M."/>
            <person name="Feyereisen R."/>
            <person name="Mechler-Hickson A."/>
            <person name="Mathers N."/>
            <person name="Lee C.E."/>
            <person name="Colbourne J.K."/>
            <person name="Biales A."/>
            <person name="Johnston J.S."/>
            <person name="Wellborn G.A."/>
            <person name="Rosendale A.J."/>
            <person name="Cridge A.G."/>
            <person name="Munoz-Torres M.C."/>
            <person name="Bain P.A."/>
            <person name="Manny A.R."/>
            <person name="Major K.M."/>
            <person name="Lambert F.N."/>
            <person name="Vulpe C.D."/>
            <person name="Tuck P."/>
            <person name="Blalock B.J."/>
            <person name="Lin Y.Y."/>
            <person name="Smith M.E."/>
            <person name="Ochoa-Acuna H."/>
            <person name="Chen M.M."/>
            <person name="Childers C.P."/>
            <person name="Qu J."/>
            <person name="Dugan S."/>
            <person name="Lee S.L."/>
            <person name="Chao H."/>
            <person name="Dinh H."/>
            <person name="Han Y."/>
            <person name="Doddapaneni H."/>
            <person name="Worley K.C."/>
            <person name="Muzny D.M."/>
            <person name="Gibbs R.A."/>
            <person name="Richards S."/>
        </authorList>
    </citation>
    <scope>NUCLEOTIDE SEQUENCE</scope>
    <source>
        <strain evidence="10">HAZT.00-mixed</strain>
        <tissue evidence="10">Whole organism</tissue>
    </source>
</reference>
<proteinExistence type="inferred from homology"/>
<comment type="pathway">
    <text evidence="3">tRNA modification; 5-methoxycarbonylmethyl-2-thiouridine-tRNA biosynthesis.</text>
</comment>
<reference evidence="10" key="3">
    <citation type="submission" date="2019-06" db="EMBL/GenBank/DDBJ databases">
        <authorList>
            <person name="Poynton C."/>
            <person name="Hasenbein S."/>
            <person name="Benoit J.B."/>
            <person name="Sepulveda M.S."/>
            <person name="Poelchau M.F."/>
            <person name="Murali S.C."/>
            <person name="Chen S."/>
            <person name="Glastad K.M."/>
            <person name="Werren J.H."/>
            <person name="Vineis J.H."/>
            <person name="Bowen J.L."/>
            <person name="Friedrich M."/>
            <person name="Jones J."/>
            <person name="Robertson H.M."/>
            <person name="Feyereisen R."/>
            <person name="Mechler-Hickson A."/>
            <person name="Mathers N."/>
            <person name="Lee C.E."/>
            <person name="Colbourne J.K."/>
            <person name="Biales A."/>
            <person name="Johnston J.S."/>
            <person name="Wellborn G.A."/>
            <person name="Rosendale A.J."/>
            <person name="Cridge A.G."/>
            <person name="Munoz-Torres M.C."/>
            <person name="Bain P.A."/>
            <person name="Manny A.R."/>
            <person name="Major K.M."/>
            <person name="Lambert F.N."/>
            <person name="Vulpe C.D."/>
            <person name="Tuck P."/>
            <person name="Blalock B.J."/>
            <person name="Lin Y.-Y."/>
            <person name="Smith M.E."/>
            <person name="Ochoa-Acuna H."/>
            <person name="Chen M.-J.M."/>
            <person name="Childers C.P."/>
            <person name="Qu J."/>
            <person name="Dugan S."/>
            <person name="Lee S.L."/>
            <person name="Chao H."/>
            <person name="Dinh H."/>
            <person name="Han Y."/>
            <person name="Doddapaneni H."/>
            <person name="Worley K.C."/>
            <person name="Muzny D.M."/>
            <person name="Gibbs R.A."/>
            <person name="Richards S."/>
        </authorList>
    </citation>
    <scope>NUCLEOTIDE SEQUENCE</scope>
    <source>
        <strain evidence="10">HAZT.00-mixed</strain>
        <tissue evidence="10">Whole organism</tissue>
    </source>
</reference>
<comment type="subcellular location">
    <subcellularLocation>
        <location evidence="2">Cytoplasm</location>
    </subcellularLocation>
    <subcellularLocation>
        <location evidence="1">Nucleus</location>
    </subcellularLocation>
</comment>
<dbReference type="EMBL" id="JQDR03017432">
    <property type="protein sequence ID" value="KAA0183794.1"/>
    <property type="molecule type" value="Genomic_DNA"/>
</dbReference>
<accession>A0A6A0GRL3</accession>
<protein>
    <recommendedName>
        <fullName evidence="5">Elongator complex protein 4</fullName>
    </recommendedName>
</protein>
<dbReference type="GO" id="GO:0008023">
    <property type="term" value="C:transcription elongation factor complex"/>
    <property type="evidence" value="ECO:0007669"/>
    <property type="project" value="TreeGrafter"/>
</dbReference>
<organism evidence="10">
    <name type="scientific">Hyalella azteca</name>
    <name type="common">Amphipod</name>
    <dbReference type="NCBI Taxonomy" id="294128"/>
    <lineage>
        <taxon>Eukaryota</taxon>
        <taxon>Metazoa</taxon>
        <taxon>Ecdysozoa</taxon>
        <taxon>Arthropoda</taxon>
        <taxon>Crustacea</taxon>
        <taxon>Multicrustacea</taxon>
        <taxon>Malacostraca</taxon>
        <taxon>Eumalacostraca</taxon>
        <taxon>Peracarida</taxon>
        <taxon>Amphipoda</taxon>
        <taxon>Senticaudata</taxon>
        <taxon>Talitrida</taxon>
        <taxon>Talitroidea</taxon>
        <taxon>Hyalellidae</taxon>
        <taxon>Hyalella</taxon>
    </lineage>
</organism>
<dbReference type="KEGG" id="hazt:108666063"/>
<dbReference type="AlphaFoldDB" id="A0A6A0GRL3"/>
<dbReference type="InterPro" id="IPR027417">
    <property type="entry name" value="P-loop_NTPase"/>
</dbReference>
<keyword evidence="6" id="KW-0963">Cytoplasm</keyword>
<keyword evidence="7" id="KW-0819">tRNA processing</keyword>
<evidence type="ECO:0000256" key="8">
    <source>
        <dbReference type="ARBA" id="ARBA00023242"/>
    </source>
</evidence>
<reference evidence="10" key="1">
    <citation type="submission" date="2014-08" db="EMBL/GenBank/DDBJ databases">
        <authorList>
            <person name="Murali S."/>
            <person name="Richards S."/>
            <person name="Bandaranaike D."/>
            <person name="Bellair M."/>
            <person name="Blankenburg K."/>
            <person name="Chao H."/>
            <person name="Dinh H."/>
            <person name="Doddapaneni H."/>
            <person name="Dugan-Rocha S."/>
            <person name="Elkadiri S."/>
            <person name="Gnanaolivu R."/>
            <person name="Hughes D."/>
            <person name="Lee S."/>
            <person name="Li M."/>
            <person name="Ming W."/>
            <person name="Munidasa M."/>
            <person name="Muniz J."/>
            <person name="Nguyen L."/>
            <person name="Osuji N."/>
            <person name="Pu L.-L."/>
            <person name="Puazo M."/>
            <person name="Skinner E."/>
            <person name="Qu C."/>
            <person name="Quiroz J."/>
            <person name="Raj R."/>
            <person name="Weissenberger G."/>
            <person name="Xin Y."/>
            <person name="Zou X."/>
            <person name="Han Y."/>
            <person name="Worley K."/>
            <person name="Muzny D."/>
            <person name="Gibbs R."/>
        </authorList>
    </citation>
    <scope>NUCLEOTIDE SEQUENCE</scope>
    <source>
        <strain evidence="10">HAZT.00-mixed</strain>
        <tissue evidence="10">Whole organism</tissue>
    </source>
</reference>
<dbReference type="PANTHER" id="PTHR12896:SF1">
    <property type="entry name" value="ELONGATOR COMPLEX PROTEIN 4"/>
    <property type="match status" value="1"/>
</dbReference>
<dbReference type="GO" id="GO:0002098">
    <property type="term" value="P:tRNA wobble uridine modification"/>
    <property type="evidence" value="ECO:0007669"/>
    <property type="project" value="InterPro"/>
</dbReference>
<dbReference type="Gene3D" id="3.40.50.300">
    <property type="entry name" value="P-loop containing nucleotide triphosphate hydrolases"/>
    <property type="match status" value="1"/>
</dbReference>
<dbReference type="Proteomes" id="UP000694843">
    <property type="component" value="Unplaced"/>
</dbReference>
<evidence type="ECO:0000313" key="11">
    <source>
        <dbReference type="Proteomes" id="UP000694843"/>
    </source>
</evidence>
<evidence type="ECO:0000313" key="10">
    <source>
        <dbReference type="EMBL" id="KAA0183794.1"/>
    </source>
</evidence>
<dbReference type="GeneID" id="108666063"/>
<dbReference type="InterPro" id="IPR008728">
    <property type="entry name" value="Elongator_complex_protein_4"/>
</dbReference>
<evidence type="ECO:0000256" key="5">
    <source>
        <dbReference type="ARBA" id="ARBA00020265"/>
    </source>
</evidence>
<gene>
    <name evidence="12" type="primary">LOC108666063</name>
    <name evidence="10" type="ORF">HAZT_HAZT000243</name>
</gene>
<dbReference type="RefSeq" id="XP_018008361.1">
    <property type="nucleotide sequence ID" value="XM_018152872.2"/>
</dbReference>
<feature type="region of interest" description="Disordered" evidence="9">
    <location>
        <begin position="105"/>
        <end position="125"/>
    </location>
</feature>
<evidence type="ECO:0000256" key="6">
    <source>
        <dbReference type="ARBA" id="ARBA00022490"/>
    </source>
</evidence>
<dbReference type="GO" id="GO:0033588">
    <property type="term" value="C:elongator holoenzyme complex"/>
    <property type="evidence" value="ECO:0007669"/>
    <property type="project" value="InterPro"/>
</dbReference>
<name>A0A6A0GRL3_HYAAZ</name>
<evidence type="ECO:0000256" key="1">
    <source>
        <dbReference type="ARBA" id="ARBA00004123"/>
    </source>
</evidence>
<dbReference type="OMA" id="NTTMWDD"/>
<dbReference type="GO" id="GO:0005737">
    <property type="term" value="C:cytoplasm"/>
    <property type="evidence" value="ECO:0007669"/>
    <property type="project" value="UniProtKB-SubCell"/>
</dbReference>
<comment type="similarity">
    <text evidence="4">Belongs to the ELP4 family.</text>
</comment>
<dbReference type="Proteomes" id="UP000711488">
    <property type="component" value="Unassembled WGS sequence"/>
</dbReference>